<protein>
    <submittedName>
        <fullName evidence="9">AI-2E family transporter</fullName>
    </submittedName>
</protein>
<feature type="transmembrane region" description="Helical" evidence="8">
    <location>
        <begin position="289"/>
        <end position="308"/>
    </location>
</feature>
<comment type="subcellular location">
    <subcellularLocation>
        <location evidence="1">Cell membrane</location>
        <topology evidence="1">Multi-pass membrane protein</topology>
    </subcellularLocation>
</comment>
<dbReference type="PANTHER" id="PTHR21716:SF53">
    <property type="entry name" value="PERMEASE PERM-RELATED"/>
    <property type="match status" value="1"/>
</dbReference>
<gene>
    <name evidence="9" type="ORF">IAC55_04380</name>
</gene>
<evidence type="ECO:0000256" key="1">
    <source>
        <dbReference type="ARBA" id="ARBA00004651"/>
    </source>
</evidence>
<reference evidence="9" key="1">
    <citation type="submission" date="2020-10" db="EMBL/GenBank/DDBJ databases">
        <authorList>
            <person name="Gilroy R."/>
        </authorList>
    </citation>
    <scope>NUCLEOTIDE SEQUENCE</scope>
    <source>
        <strain evidence="9">F6-4510</strain>
    </source>
</reference>
<feature type="transmembrane region" description="Helical" evidence="8">
    <location>
        <begin position="102"/>
        <end position="119"/>
    </location>
</feature>
<feature type="transmembrane region" description="Helical" evidence="8">
    <location>
        <begin position="12"/>
        <end position="31"/>
    </location>
</feature>
<keyword evidence="7 8" id="KW-0472">Membrane</keyword>
<evidence type="ECO:0000256" key="4">
    <source>
        <dbReference type="ARBA" id="ARBA00022475"/>
    </source>
</evidence>
<sequence>MKLPWDKEYLKISFHVIVTIVTIYVLSILIKNIYKLNDIANEWISFITTILSPLIIALVFSYVVNPIVEFFQDKTESLFENIPFLNKKQQDPRFKVRTRGTIFTYILIFFAIGLVLKILVSKIGSADINMFANMITASVQEFSDLITMIYVKLEEMGVLQNVNGSSAQQWITKGTNAITNYVMGFANSFSKVGSGVLNTFIGLTIAFYLLAEKERILYYCNDAIDVFFNSNISKTIKGVFTDMNNTFSGYIRGQVTDAIIMATLISISFSIAGIKYGIVIGIISGFSNLIPYVGAIVAFILSVGVGLLSGTPIKALYAAIIVLVLQQIDSIFIVPRVVGKSVELHPVLVLLSLSIFGSLFGILGMVVAVPVTALIKIFISRWYIKKREERFS</sequence>
<keyword evidence="6 8" id="KW-1133">Transmembrane helix</keyword>
<keyword evidence="4" id="KW-1003">Cell membrane</keyword>
<evidence type="ECO:0000256" key="2">
    <source>
        <dbReference type="ARBA" id="ARBA00009773"/>
    </source>
</evidence>
<organism evidence="9 10">
    <name type="scientific">Candidatus Fimicola merdigallinarum</name>
    <dbReference type="NCBI Taxonomy" id="2840819"/>
    <lineage>
        <taxon>Bacteria</taxon>
        <taxon>Bacillati</taxon>
        <taxon>Bacillota</taxon>
        <taxon>Clostridia</taxon>
        <taxon>Lachnospirales</taxon>
        <taxon>Lachnospiraceae</taxon>
        <taxon>Lachnospiraceae incertae sedis</taxon>
        <taxon>Candidatus Fimicola</taxon>
    </lineage>
</organism>
<name>A0A9D9H4I6_9FIRM</name>
<comment type="caution">
    <text evidence="9">The sequence shown here is derived from an EMBL/GenBank/DDBJ whole genome shotgun (WGS) entry which is preliminary data.</text>
</comment>
<keyword evidence="5 8" id="KW-0812">Transmembrane</keyword>
<dbReference type="GO" id="GO:0055085">
    <property type="term" value="P:transmembrane transport"/>
    <property type="evidence" value="ECO:0007669"/>
    <property type="project" value="TreeGrafter"/>
</dbReference>
<evidence type="ECO:0000256" key="6">
    <source>
        <dbReference type="ARBA" id="ARBA00022989"/>
    </source>
</evidence>
<evidence type="ECO:0000256" key="3">
    <source>
        <dbReference type="ARBA" id="ARBA00022448"/>
    </source>
</evidence>
<evidence type="ECO:0000256" key="5">
    <source>
        <dbReference type="ARBA" id="ARBA00022692"/>
    </source>
</evidence>
<comment type="similarity">
    <text evidence="2">Belongs to the autoinducer-2 exporter (AI-2E) (TC 2.A.86) family.</text>
</comment>
<evidence type="ECO:0000256" key="7">
    <source>
        <dbReference type="ARBA" id="ARBA00023136"/>
    </source>
</evidence>
<feature type="transmembrane region" description="Helical" evidence="8">
    <location>
        <begin position="43"/>
        <end position="64"/>
    </location>
</feature>
<dbReference type="InterPro" id="IPR002549">
    <property type="entry name" value="AI-2E-like"/>
</dbReference>
<dbReference type="PANTHER" id="PTHR21716">
    <property type="entry name" value="TRANSMEMBRANE PROTEIN"/>
    <property type="match status" value="1"/>
</dbReference>
<evidence type="ECO:0000256" key="8">
    <source>
        <dbReference type="SAM" id="Phobius"/>
    </source>
</evidence>
<evidence type="ECO:0000313" key="9">
    <source>
        <dbReference type="EMBL" id="MBO8434543.1"/>
    </source>
</evidence>
<feature type="transmembrane region" description="Helical" evidence="8">
    <location>
        <begin position="347"/>
        <end position="379"/>
    </location>
</feature>
<feature type="transmembrane region" description="Helical" evidence="8">
    <location>
        <begin position="192"/>
        <end position="211"/>
    </location>
</feature>
<dbReference type="EMBL" id="JADIMX010000083">
    <property type="protein sequence ID" value="MBO8434543.1"/>
    <property type="molecule type" value="Genomic_DNA"/>
</dbReference>
<feature type="transmembrane region" description="Helical" evidence="8">
    <location>
        <begin position="258"/>
        <end position="283"/>
    </location>
</feature>
<dbReference type="AlphaFoldDB" id="A0A9D9H4I6"/>
<dbReference type="Proteomes" id="UP000823611">
    <property type="component" value="Unassembled WGS sequence"/>
</dbReference>
<dbReference type="GO" id="GO:0005886">
    <property type="term" value="C:plasma membrane"/>
    <property type="evidence" value="ECO:0007669"/>
    <property type="project" value="UniProtKB-SubCell"/>
</dbReference>
<accession>A0A9D9H4I6</accession>
<evidence type="ECO:0000313" key="10">
    <source>
        <dbReference type="Proteomes" id="UP000823611"/>
    </source>
</evidence>
<keyword evidence="3" id="KW-0813">Transport</keyword>
<dbReference type="Pfam" id="PF01594">
    <property type="entry name" value="AI-2E_transport"/>
    <property type="match status" value="1"/>
</dbReference>
<proteinExistence type="inferred from homology"/>
<reference evidence="9" key="2">
    <citation type="journal article" date="2021" name="PeerJ">
        <title>Extensive microbial diversity within the chicken gut microbiome revealed by metagenomics and culture.</title>
        <authorList>
            <person name="Gilroy R."/>
            <person name="Ravi A."/>
            <person name="Getino M."/>
            <person name="Pursley I."/>
            <person name="Horton D.L."/>
            <person name="Alikhan N.F."/>
            <person name="Baker D."/>
            <person name="Gharbi K."/>
            <person name="Hall N."/>
            <person name="Watson M."/>
            <person name="Adriaenssens E.M."/>
            <person name="Foster-Nyarko E."/>
            <person name="Jarju S."/>
            <person name="Secka A."/>
            <person name="Antonio M."/>
            <person name="Oren A."/>
            <person name="Chaudhuri R.R."/>
            <person name="La Ragione R."/>
            <person name="Hildebrand F."/>
            <person name="Pallen M.J."/>
        </authorList>
    </citation>
    <scope>NUCLEOTIDE SEQUENCE</scope>
    <source>
        <strain evidence="9">F6-4510</strain>
    </source>
</reference>
<feature type="transmembrane region" description="Helical" evidence="8">
    <location>
        <begin position="315"/>
        <end position="335"/>
    </location>
</feature>